<organism evidence="4 5">
    <name type="scientific">Paracoccus alkanivorans</name>
    <dbReference type="NCBI Taxonomy" id="2116655"/>
    <lineage>
        <taxon>Bacteria</taxon>
        <taxon>Pseudomonadati</taxon>
        <taxon>Pseudomonadota</taxon>
        <taxon>Alphaproteobacteria</taxon>
        <taxon>Rhodobacterales</taxon>
        <taxon>Paracoccaceae</taxon>
        <taxon>Paracoccus</taxon>
    </lineage>
</organism>
<gene>
    <name evidence="4" type="ORF">C9E81_03410</name>
</gene>
<dbReference type="InterPro" id="IPR002173">
    <property type="entry name" value="Carboh/pur_kinase_PfkB_CS"/>
</dbReference>
<keyword evidence="1" id="KW-0808">Transferase</keyword>
<proteinExistence type="predicted"/>
<evidence type="ECO:0000259" key="3">
    <source>
        <dbReference type="Pfam" id="PF00294"/>
    </source>
</evidence>
<dbReference type="Pfam" id="PF00294">
    <property type="entry name" value="PfkB"/>
    <property type="match status" value="1"/>
</dbReference>
<dbReference type="EMBL" id="QOKZ01000001">
    <property type="protein sequence ID" value="RMC37796.1"/>
    <property type="molecule type" value="Genomic_DNA"/>
</dbReference>
<dbReference type="GO" id="GO:0016301">
    <property type="term" value="F:kinase activity"/>
    <property type="evidence" value="ECO:0007669"/>
    <property type="project" value="UniProtKB-KW"/>
</dbReference>
<dbReference type="OrthoDB" id="9813569at2"/>
<keyword evidence="2 4" id="KW-0418">Kinase</keyword>
<comment type="caution">
    <text evidence="4">The sequence shown here is derived from an EMBL/GenBank/DDBJ whole genome shotgun (WGS) entry which is preliminary data.</text>
</comment>
<dbReference type="InterPro" id="IPR029056">
    <property type="entry name" value="Ribokinase-like"/>
</dbReference>
<dbReference type="PANTHER" id="PTHR10584:SF166">
    <property type="entry name" value="RIBOKINASE"/>
    <property type="match status" value="1"/>
</dbReference>
<dbReference type="Gene3D" id="3.40.1190.20">
    <property type="match status" value="1"/>
</dbReference>
<dbReference type="InterPro" id="IPR011611">
    <property type="entry name" value="PfkB_dom"/>
</dbReference>
<evidence type="ECO:0000256" key="2">
    <source>
        <dbReference type="ARBA" id="ARBA00022777"/>
    </source>
</evidence>
<name>A0A3M0MJ47_9RHOB</name>
<reference evidence="4 5" key="1">
    <citation type="submission" date="2018-07" db="EMBL/GenBank/DDBJ databases">
        <authorList>
            <person name="Zhang Y."/>
            <person name="Wang L."/>
            <person name="Ma S."/>
        </authorList>
    </citation>
    <scope>NUCLEOTIDE SEQUENCE [LARGE SCALE GENOMIC DNA]</scope>
    <source>
        <strain evidence="4 5">4-2</strain>
    </source>
</reference>
<protein>
    <submittedName>
        <fullName evidence="4">Carbohydrate kinase family protein</fullName>
    </submittedName>
</protein>
<sequence length="337" mass="34839">MSAGAADRRGVACVGNWLLDIVHDIPAWPQKSDLVRISAQTSGLGGGAANVAADLVAMGVSYPVVPVGLVGAGGLGDEMLLLCERAGLDVSRIGRTGAAATSQTHVMNVPGDSRTFFYHSGVNDLLDPARIDVAGLAAQGLRIFYLGYLNLLAALDRIGPGGRTVAADVLAEARAQGMMTCVDLVSSQSETYRETVFGTLPEIDVLFLNEVEAVRATGIGISAAADVDGMVRAAQALVRGGVRRAVILHSAERSVWLEEGEAHVHVPEPVPADQIISPVGAGDAFAAGIIHGLHEGWSREECLALACNAAGACLKGQTATDGLGTFLLEEARGRMPG</sequence>
<dbReference type="AlphaFoldDB" id="A0A3M0MJ47"/>
<dbReference type="SUPFAM" id="SSF53613">
    <property type="entry name" value="Ribokinase-like"/>
    <property type="match status" value="1"/>
</dbReference>
<evidence type="ECO:0000313" key="5">
    <source>
        <dbReference type="Proteomes" id="UP000273516"/>
    </source>
</evidence>
<feature type="domain" description="Carbohydrate kinase PfkB" evidence="3">
    <location>
        <begin position="11"/>
        <end position="319"/>
    </location>
</feature>
<dbReference type="Proteomes" id="UP000273516">
    <property type="component" value="Unassembled WGS sequence"/>
</dbReference>
<accession>A0A3M0MJ47</accession>
<dbReference type="PROSITE" id="PS00584">
    <property type="entry name" value="PFKB_KINASES_2"/>
    <property type="match status" value="1"/>
</dbReference>
<evidence type="ECO:0000256" key="1">
    <source>
        <dbReference type="ARBA" id="ARBA00022679"/>
    </source>
</evidence>
<dbReference type="GO" id="GO:0005829">
    <property type="term" value="C:cytosol"/>
    <property type="evidence" value="ECO:0007669"/>
    <property type="project" value="TreeGrafter"/>
</dbReference>
<keyword evidence="5" id="KW-1185">Reference proteome</keyword>
<evidence type="ECO:0000313" key="4">
    <source>
        <dbReference type="EMBL" id="RMC37796.1"/>
    </source>
</evidence>
<dbReference type="PANTHER" id="PTHR10584">
    <property type="entry name" value="SUGAR KINASE"/>
    <property type="match status" value="1"/>
</dbReference>
<dbReference type="RefSeq" id="WP_122110879.1">
    <property type="nucleotide sequence ID" value="NZ_QOKZ01000001.1"/>
</dbReference>